<reference evidence="1 2" key="1">
    <citation type="submission" date="2023-02" db="EMBL/GenBank/DDBJ databases">
        <title>LHISI_Scaffold_Assembly.</title>
        <authorList>
            <person name="Stuart O.P."/>
            <person name="Cleave R."/>
            <person name="Magrath M.J.L."/>
            <person name="Mikheyev A.S."/>
        </authorList>
    </citation>
    <scope>NUCLEOTIDE SEQUENCE [LARGE SCALE GENOMIC DNA]</scope>
    <source>
        <strain evidence="1">Daus_M_001</strain>
        <tissue evidence="1">Leg muscle</tissue>
    </source>
</reference>
<proteinExistence type="predicted"/>
<name>A0ABQ9H6X2_9NEOP</name>
<dbReference type="EMBL" id="JARBHB010000007">
    <property type="protein sequence ID" value="KAJ8879985.1"/>
    <property type="molecule type" value="Genomic_DNA"/>
</dbReference>
<comment type="caution">
    <text evidence="1">The sequence shown here is derived from an EMBL/GenBank/DDBJ whole genome shotgun (WGS) entry which is preliminary data.</text>
</comment>
<keyword evidence="2" id="KW-1185">Reference proteome</keyword>
<gene>
    <name evidence="1" type="ORF">PR048_020606</name>
</gene>
<dbReference type="Proteomes" id="UP001159363">
    <property type="component" value="Chromosome 6"/>
</dbReference>
<evidence type="ECO:0000313" key="1">
    <source>
        <dbReference type="EMBL" id="KAJ8879985.1"/>
    </source>
</evidence>
<organism evidence="1 2">
    <name type="scientific">Dryococelus australis</name>
    <dbReference type="NCBI Taxonomy" id="614101"/>
    <lineage>
        <taxon>Eukaryota</taxon>
        <taxon>Metazoa</taxon>
        <taxon>Ecdysozoa</taxon>
        <taxon>Arthropoda</taxon>
        <taxon>Hexapoda</taxon>
        <taxon>Insecta</taxon>
        <taxon>Pterygota</taxon>
        <taxon>Neoptera</taxon>
        <taxon>Polyneoptera</taxon>
        <taxon>Phasmatodea</taxon>
        <taxon>Verophasmatodea</taxon>
        <taxon>Anareolatae</taxon>
        <taxon>Phasmatidae</taxon>
        <taxon>Eurycanthinae</taxon>
        <taxon>Dryococelus</taxon>
    </lineage>
</organism>
<protein>
    <submittedName>
        <fullName evidence="1">Uncharacterized protein</fullName>
    </submittedName>
</protein>
<evidence type="ECO:0000313" key="2">
    <source>
        <dbReference type="Proteomes" id="UP001159363"/>
    </source>
</evidence>
<sequence length="65" mass="7082">MSASLSSKSVLIVYPSCEISKEQPPTYLFLDLVELSDENEYLKQHLVGFTSDGASVMFGKHSGVA</sequence>
<accession>A0ABQ9H6X2</accession>